<name>A0ACC1Q202_9APHY</name>
<accession>A0ACC1Q202</accession>
<protein>
    <submittedName>
        <fullName evidence="1">Uncharacterized protein</fullName>
    </submittedName>
</protein>
<organism evidence="1 2">
    <name type="scientific">Trametes sanguinea</name>
    <dbReference type="NCBI Taxonomy" id="158606"/>
    <lineage>
        <taxon>Eukaryota</taxon>
        <taxon>Fungi</taxon>
        <taxon>Dikarya</taxon>
        <taxon>Basidiomycota</taxon>
        <taxon>Agaricomycotina</taxon>
        <taxon>Agaricomycetes</taxon>
        <taxon>Polyporales</taxon>
        <taxon>Polyporaceae</taxon>
        <taxon>Trametes</taxon>
    </lineage>
</organism>
<evidence type="ECO:0000313" key="2">
    <source>
        <dbReference type="Proteomes" id="UP001144978"/>
    </source>
</evidence>
<keyword evidence="2" id="KW-1185">Reference proteome</keyword>
<dbReference type="EMBL" id="JANSHE010000872">
    <property type="protein sequence ID" value="KAJ3006309.1"/>
    <property type="molecule type" value="Genomic_DNA"/>
</dbReference>
<sequence length="741" mass="80812">MPASPFYHRDDDRDATSIALATSDMSLRDHSPMFSFDDPVQYDPVVSDSDAMIFGIDIDDAHYHESKAPISWEATYAHLTTSSIPFPGSPDSMNSQLEPVAHGHTRRFDSTFSNSSSNYYPPSTPEFNESALYSNWIADPDAAAPRTTSVPIPIPSAAHAQSPQLSSPFAAFRGTCMLCYDLSMDVPPGQVSEKELPPPPPPRPALITPSLSPPRSRISHHIPDRPPPPKRARTSATPSSSASTGYSSEQHPSLFAFWDQLAERYNKSLDEDDIVDLRELKFLKDRGVTRSAPQVYEIGCFTGAGEGSSEATEGEESEGEEGVPEEESSDELDLLDSLQRYKDARVPPADATNPEDAEAFREFEEAERRRRELFGDEEEEDPADDQAGVARADAATDDGEDADANDGRSMDHSSSSVTHTDDTGEVERVLSPSPVQATPRRKSKSPTPLIADDASEDELATWEIDDTPIPPRRSVAPADDIIDLTLSRSPSPVRPPRARSKSQSRAPSRAATRARSQSRPRARATSLSCAQKSAQTPRRPPPPLQLLTPPRSSCSVPDPSPTAHDDPIRDETPSPTLPRPRPRYVPKPRSPGSSRIESGSDGSSAKAAAALPLPELPNSALKTPKPRMHVEVVISTSTPKSKQAQRKARDSSPEVPLSSGLDLRFGSGMASCSRQHPPIPPRPDHDIPISSSSLPRDPSVWRENIRASPLDRCLFLSASTSASPIISHRQLRWRARWTPPL</sequence>
<dbReference type="Proteomes" id="UP001144978">
    <property type="component" value="Unassembled WGS sequence"/>
</dbReference>
<gene>
    <name evidence="1" type="ORF">NUW54_g3984</name>
</gene>
<reference evidence="1" key="1">
    <citation type="submission" date="2022-08" db="EMBL/GenBank/DDBJ databases">
        <title>Genome Sequence of Pycnoporus sanguineus.</title>
        <authorList>
            <person name="Buettner E."/>
        </authorList>
    </citation>
    <scope>NUCLEOTIDE SEQUENCE</scope>
    <source>
        <strain evidence="1">CG-C14</strain>
    </source>
</reference>
<evidence type="ECO:0000313" key="1">
    <source>
        <dbReference type="EMBL" id="KAJ3006309.1"/>
    </source>
</evidence>
<proteinExistence type="predicted"/>
<comment type="caution">
    <text evidence="1">The sequence shown here is derived from an EMBL/GenBank/DDBJ whole genome shotgun (WGS) entry which is preliminary data.</text>
</comment>